<evidence type="ECO:0000313" key="2">
    <source>
        <dbReference type="Proteomes" id="UP000433483"/>
    </source>
</evidence>
<proteinExistence type="predicted"/>
<dbReference type="EMBL" id="QXGB01004906">
    <property type="protein sequence ID" value="KAE9164635.1"/>
    <property type="molecule type" value="Genomic_DNA"/>
</dbReference>
<name>A0A6A3VDC2_9STRA</name>
<gene>
    <name evidence="1" type="ORF">PF005_g29942</name>
</gene>
<dbReference type="Proteomes" id="UP000433483">
    <property type="component" value="Unassembled WGS sequence"/>
</dbReference>
<comment type="caution">
    <text evidence="1">The sequence shown here is derived from an EMBL/GenBank/DDBJ whole genome shotgun (WGS) entry which is preliminary data.</text>
</comment>
<accession>A0A6A3VDC2</accession>
<reference evidence="1 2" key="1">
    <citation type="submission" date="2018-08" db="EMBL/GenBank/DDBJ databases">
        <title>Genomic investigation of the strawberry pathogen Phytophthora fragariae indicates pathogenicity is determined by transcriptional variation in three key races.</title>
        <authorList>
            <person name="Adams T.M."/>
            <person name="Armitage A.D."/>
            <person name="Sobczyk M.K."/>
            <person name="Bates H.J."/>
            <person name="Dunwell J.M."/>
            <person name="Nellist C.F."/>
            <person name="Harrison R.J."/>
        </authorList>
    </citation>
    <scope>NUCLEOTIDE SEQUENCE [LARGE SCALE GENOMIC DNA]</scope>
    <source>
        <strain evidence="1 2">NOV-27</strain>
    </source>
</reference>
<sequence>MEVKSSAKSSKWSATAALWCRFRVSKSSTAVASLVFNEGSTDKGSAASVVCGNHVPRQIRGRLFGLLPLNRSCGAVEGGAARFSVGTHSVSLASLSSRPSSALRTLPVPVVIGRPLGAGIQTTSSSLESSPESASGCAASALEAAVVTFTSATVMAATESFSSAAGTAAAESFSSAAGTAAASATSSAASFAAVVRAGVASTAVLVGMASAVVLAGFSTVLVRAVMAAIVATAPPFYSAPNGVLTGEVAVSLARLRRLVGSCMGCIRAGTGKLSEAGAPRRAPCQNVVAFDSTTSLLLQQREDVKQRSPWAWSFGNLVTQLVAKVA</sequence>
<evidence type="ECO:0000313" key="1">
    <source>
        <dbReference type="EMBL" id="KAE9164635.1"/>
    </source>
</evidence>
<organism evidence="1 2">
    <name type="scientific">Phytophthora fragariae</name>
    <dbReference type="NCBI Taxonomy" id="53985"/>
    <lineage>
        <taxon>Eukaryota</taxon>
        <taxon>Sar</taxon>
        <taxon>Stramenopiles</taxon>
        <taxon>Oomycota</taxon>
        <taxon>Peronosporomycetes</taxon>
        <taxon>Peronosporales</taxon>
        <taxon>Peronosporaceae</taxon>
        <taxon>Phytophthora</taxon>
    </lineage>
</organism>
<dbReference type="AlphaFoldDB" id="A0A6A3VDC2"/>
<protein>
    <submittedName>
        <fullName evidence="1">Uncharacterized protein</fullName>
    </submittedName>
</protein>
<keyword evidence="2" id="KW-1185">Reference proteome</keyword>